<comment type="caution">
    <text evidence="6">The sequence shown here is derived from an EMBL/GenBank/DDBJ whole genome shotgun (WGS) entry which is preliminary data.</text>
</comment>
<dbReference type="Gene3D" id="3.30.450.40">
    <property type="match status" value="1"/>
</dbReference>
<dbReference type="Pfam" id="PF02954">
    <property type="entry name" value="HTH_8"/>
    <property type="match status" value="1"/>
</dbReference>
<dbReference type="SUPFAM" id="SSF46689">
    <property type="entry name" value="Homeodomain-like"/>
    <property type="match status" value="1"/>
</dbReference>
<dbReference type="Gene3D" id="1.10.10.60">
    <property type="entry name" value="Homeodomain-like"/>
    <property type="match status" value="1"/>
</dbReference>
<organism evidence="6 7">
    <name type="scientific">Pseudonocardia endophytica</name>
    <dbReference type="NCBI Taxonomy" id="401976"/>
    <lineage>
        <taxon>Bacteria</taxon>
        <taxon>Bacillati</taxon>
        <taxon>Actinomycetota</taxon>
        <taxon>Actinomycetes</taxon>
        <taxon>Pseudonocardiales</taxon>
        <taxon>Pseudonocardiaceae</taxon>
        <taxon>Pseudonocardia</taxon>
    </lineage>
</organism>
<dbReference type="SUPFAM" id="SSF52540">
    <property type="entry name" value="P-loop containing nucleoside triphosphate hydrolases"/>
    <property type="match status" value="1"/>
</dbReference>
<evidence type="ECO:0000259" key="5">
    <source>
        <dbReference type="PROSITE" id="PS50045"/>
    </source>
</evidence>
<dbReference type="RefSeq" id="WP_132429955.1">
    <property type="nucleotide sequence ID" value="NZ_SMFZ01000002.1"/>
</dbReference>
<dbReference type="Proteomes" id="UP000295560">
    <property type="component" value="Unassembled WGS sequence"/>
</dbReference>
<evidence type="ECO:0000313" key="7">
    <source>
        <dbReference type="Proteomes" id="UP000295560"/>
    </source>
</evidence>
<dbReference type="PANTHER" id="PTHR32071">
    <property type="entry name" value="TRANSCRIPTIONAL REGULATORY PROTEIN"/>
    <property type="match status" value="1"/>
</dbReference>
<feature type="domain" description="Sigma-54 factor interaction" evidence="5">
    <location>
        <begin position="323"/>
        <end position="514"/>
    </location>
</feature>
<accession>A0A4R1HG85</accession>
<evidence type="ECO:0000256" key="3">
    <source>
        <dbReference type="ARBA" id="ARBA00023015"/>
    </source>
</evidence>
<evidence type="ECO:0000313" key="6">
    <source>
        <dbReference type="EMBL" id="TCK21174.1"/>
    </source>
</evidence>
<keyword evidence="3" id="KW-0805">Transcription regulation</keyword>
<dbReference type="PROSITE" id="PS50045">
    <property type="entry name" value="SIGMA54_INTERACT_4"/>
    <property type="match status" value="1"/>
</dbReference>
<evidence type="ECO:0000256" key="2">
    <source>
        <dbReference type="ARBA" id="ARBA00022840"/>
    </source>
</evidence>
<dbReference type="OrthoDB" id="5496274at2"/>
<dbReference type="GO" id="GO:0005524">
    <property type="term" value="F:ATP binding"/>
    <property type="evidence" value="ECO:0007669"/>
    <property type="project" value="UniProtKB-KW"/>
</dbReference>
<dbReference type="Pfam" id="PF25601">
    <property type="entry name" value="AAA_lid_14"/>
    <property type="match status" value="1"/>
</dbReference>
<keyword evidence="2" id="KW-0067">ATP-binding</keyword>
<dbReference type="InterPro" id="IPR002078">
    <property type="entry name" value="Sigma_54_int"/>
</dbReference>
<evidence type="ECO:0000256" key="4">
    <source>
        <dbReference type="ARBA" id="ARBA00023163"/>
    </source>
</evidence>
<dbReference type="GO" id="GO:0043565">
    <property type="term" value="F:sequence-specific DNA binding"/>
    <property type="evidence" value="ECO:0007669"/>
    <property type="project" value="InterPro"/>
</dbReference>
<proteinExistence type="predicted"/>
<dbReference type="GO" id="GO:0006355">
    <property type="term" value="P:regulation of DNA-templated transcription"/>
    <property type="evidence" value="ECO:0007669"/>
    <property type="project" value="InterPro"/>
</dbReference>
<dbReference type="InterPro" id="IPR058031">
    <property type="entry name" value="AAA_lid_NorR"/>
</dbReference>
<gene>
    <name evidence="6" type="ORF">EV378_5153</name>
</gene>
<dbReference type="AlphaFoldDB" id="A0A4R1HG85"/>
<dbReference type="InterPro" id="IPR027417">
    <property type="entry name" value="P-loop_NTPase"/>
</dbReference>
<keyword evidence="4" id="KW-0804">Transcription</keyword>
<dbReference type="PRINTS" id="PR01590">
    <property type="entry name" value="HTHFIS"/>
</dbReference>
<evidence type="ECO:0000256" key="1">
    <source>
        <dbReference type="ARBA" id="ARBA00022741"/>
    </source>
</evidence>
<reference evidence="6 7" key="1">
    <citation type="submission" date="2019-03" db="EMBL/GenBank/DDBJ databases">
        <title>Sequencing the genomes of 1000 actinobacteria strains.</title>
        <authorList>
            <person name="Klenk H.-P."/>
        </authorList>
    </citation>
    <scope>NUCLEOTIDE SEQUENCE [LARGE SCALE GENOMIC DNA]</scope>
    <source>
        <strain evidence="6 7">DSM 44969</strain>
    </source>
</reference>
<dbReference type="InterPro" id="IPR029016">
    <property type="entry name" value="GAF-like_dom_sf"/>
</dbReference>
<keyword evidence="7" id="KW-1185">Reference proteome</keyword>
<dbReference type="EMBL" id="SMFZ01000002">
    <property type="protein sequence ID" value="TCK21174.1"/>
    <property type="molecule type" value="Genomic_DNA"/>
</dbReference>
<dbReference type="PANTHER" id="PTHR32071:SF122">
    <property type="entry name" value="SIGMA FACTOR"/>
    <property type="match status" value="1"/>
</dbReference>
<name>A0A4R1HG85_PSEEN</name>
<protein>
    <submittedName>
        <fullName evidence="6">Transcriptional regulator of acetoin/glycerol metabolism</fullName>
    </submittedName>
</protein>
<sequence length="585" mass="62468">MGTDGDQRELLTTALAEFLTEGALPEQRGVPNHVAASWRRSVSRGVQPDVVENDYYSELDVDSRLVRCARPEIEHLAEQISAIPACVALTDDRARILGRSDTGPGFGRVLDHVYFAQGFGYAENTVGTNGVGTVLEFGESVHIVGAEHFVELLHPFACAGAPVRDPFTGRIEGVLDISCQAQHSHPMLHTLVRTAASRIERNLLLDRDRVPQALFDAYSRVDARTRGAVLAVGPRMVTANTAMQTLLDGPDQEVLREHARFLMHGRAAVDDRIDLPSGARVRMRGSTVRVGGDVAGLVCVVSVLDEIDARPAAPQVRAPRTGLAPSSSPAWLAAAQTVEGALRDGSPVVVLGEPGSGRRRLLCELFSQVGGRAVPVPADRIEAGPAEAVTRLRGDSGDATGCAVLPVLCDLDRLSPETVAALHRELQEPGRPVVAATCSGTVPEPLLGLFRVSAAVPALRHRGGDVAALAASLLGDLTAHRDVRLSRDAERLLTRHRWPGNVAQLRDALADALRRRPVGVIEAADLPASCQSTPRSTLRPVDEVERDAIVAAIREAGGNRKAAAAALGLARSTLYRKIRQYGIDC</sequence>
<dbReference type="Gene3D" id="1.10.8.60">
    <property type="match status" value="1"/>
</dbReference>
<dbReference type="InterPro" id="IPR009057">
    <property type="entry name" value="Homeodomain-like_sf"/>
</dbReference>
<keyword evidence="1" id="KW-0547">Nucleotide-binding</keyword>
<dbReference type="InterPro" id="IPR002197">
    <property type="entry name" value="HTH_Fis"/>
</dbReference>